<reference evidence="1 2" key="1">
    <citation type="submission" date="2023-10" db="EMBL/GenBank/DDBJ databases">
        <authorList>
            <person name="Maclean D."/>
            <person name="Macfadyen A."/>
        </authorList>
    </citation>
    <scope>NUCLEOTIDE SEQUENCE [LARGE SCALE GENOMIC DNA]</scope>
</reference>
<dbReference type="EMBL" id="CAUYUE010000003">
    <property type="protein sequence ID" value="CAK0758362.1"/>
    <property type="molecule type" value="Genomic_DNA"/>
</dbReference>
<comment type="caution">
    <text evidence="1">The sequence shown here is derived from an EMBL/GenBank/DDBJ whole genome shotgun (WGS) entry which is preliminary data.</text>
</comment>
<dbReference type="Proteomes" id="UP001314263">
    <property type="component" value="Unassembled WGS sequence"/>
</dbReference>
<organism evidence="1 2">
    <name type="scientific">Coccomyxa viridis</name>
    <dbReference type="NCBI Taxonomy" id="1274662"/>
    <lineage>
        <taxon>Eukaryota</taxon>
        <taxon>Viridiplantae</taxon>
        <taxon>Chlorophyta</taxon>
        <taxon>core chlorophytes</taxon>
        <taxon>Trebouxiophyceae</taxon>
        <taxon>Trebouxiophyceae incertae sedis</taxon>
        <taxon>Coccomyxaceae</taxon>
        <taxon>Coccomyxa</taxon>
    </lineage>
</organism>
<sequence length="467" mass="51187">MLRVRSLKRVATGDAISLPAAEALPISASQSLRLRIPVTPVVLLFLCGLVAARVFPDSSPISSEAGLGPRLVLPQIQRPQLAFPKASPGGTNLTGLQLRCQSFCLTRDAYVTRDEVSHCQSQCLAHPEVMDWMRALEASAAAPAGVSPDRQLIFAAWYAEGDRGSEGHDNHQLVKPDTSFISTLRKSHPGCSIALLTDQATQFDLPEGVRLFRHTIDRSKLGRNAYANYYQYQAQMAFMQTLMAEGVADTHDVVFLDMDVLVVDSLAEIFEDGSPFDYGVTLSDAVDMPVNLGMQFVPRGRYLNAIGFLSDVIAIYPFNETFIAGQVALSNLVSIHNNAEEVLSRVNASIVEGRSCKLVAGRHRVCFFPCMRFNYCHADQSCCTDVGRLPVSLTTLEELMSARVKVLHFVGHRKKALRLVHQAYMQGGLQGAYQLLSVLPHSEQDYAELDIPALEDYLLHPPAAAAA</sequence>
<evidence type="ECO:0000313" key="2">
    <source>
        <dbReference type="Proteomes" id="UP001314263"/>
    </source>
</evidence>
<dbReference type="AlphaFoldDB" id="A0AAV1HZG5"/>
<proteinExistence type="predicted"/>
<protein>
    <recommendedName>
        <fullName evidence="3">Nucleotide-diphospho-sugar transferase domain-containing protein</fullName>
    </recommendedName>
</protein>
<name>A0AAV1HZG5_9CHLO</name>
<evidence type="ECO:0008006" key="3">
    <source>
        <dbReference type="Google" id="ProtNLM"/>
    </source>
</evidence>
<keyword evidence="2" id="KW-1185">Reference proteome</keyword>
<evidence type="ECO:0000313" key="1">
    <source>
        <dbReference type="EMBL" id="CAK0758362.1"/>
    </source>
</evidence>
<gene>
    <name evidence="1" type="ORF">CVIRNUC_002614</name>
</gene>
<accession>A0AAV1HZG5</accession>